<keyword evidence="2" id="KW-1185">Reference proteome</keyword>
<reference evidence="1" key="1">
    <citation type="submission" date="2020-05" db="EMBL/GenBank/DDBJ databases">
        <title>Large-scale comparative analyses of tick genomes elucidate their genetic diversity and vector capacities.</title>
        <authorList>
            <person name="Jia N."/>
            <person name="Wang J."/>
            <person name="Shi W."/>
            <person name="Du L."/>
            <person name="Sun Y."/>
            <person name="Zhan W."/>
            <person name="Jiang J."/>
            <person name="Wang Q."/>
            <person name="Zhang B."/>
            <person name="Ji P."/>
            <person name="Sakyi L.B."/>
            <person name="Cui X."/>
            <person name="Yuan T."/>
            <person name="Jiang B."/>
            <person name="Yang W."/>
            <person name="Lam T.T.-Y."/>
            <person name="Chang Q."/>
            <person name="Ding S."/>
            <person name="Wang X."/>
            <person name="Zhu J."/>
            <person name="Ruan X."/>
            <person name="Zhao L."/>
            <person name="Wei J."/>
            <person name="Que T."/>
            <person name="Du C."/>
            <person name="Cheng J."/>
            <person name="Dai P."/>
            <person name="Han X."/>
            <person name="Huang E."/>
            <person name="Gao Y."/>
            <person name="Liu J."/>
            <person name="Shao H."/>
            <person name="Ye R."/>
            <person name="Li L."/>
            <person name="Wei W."/>
            <person name="Wang X."/>
            <person name="Wang C."/>
            <person name="Yang T."/>
            <person name="Huo Q."/>
            <person name="Li W."/>
            <person name="Guo W."/>
            <person name="Chen H."/>
            <person name="Zhou L."/>
            <person name="Ni X."/>
            <person name="Tian J."/>
            <person name="Zhou Y."/>
            <person name="Sheng Y."/>
            <person name="Liu T."/>
            <person name="Pan Y."/>
            <person name="Xia L."/>
            <person name="Li J."/>
            <person name="Zhao F."/>
            <person name="Cao W."/>
        </authorList>
    </citation>
    <scope>NUCLEOTIDE SEQUENCE</scope>
    <source>
        <strain evidence="1">Hyas-2018</strain>
    </source>
</reference>
<dbReference type="EMBL" id="CM023481">
    <property type="protein sequence ID" value="KAH6945873.1"/>
    <property type="molecule type" value="Genomic_DNA"/>
</dbReference>
<dbReference type="Proteomes" id="UP000821845">
    <property type="component" value="Chromosome 1"/>
</dbReference>
<name>A0ACB7TIB7_HYAAI</name>
<comment type="caution">
    <text evidence="1">The sequence shown here is derived from an EMBL/GenBank/DDBJ whole genome shotgun (WGS) entry which is preliminary data.</text>
</comment>
<evidence type="ECO:0000313" key="2">
    <source>
        <dbReference type="Proteomes" id="UP000821845"/>
    </source>
</evidence>
<sequence>MGLSSTQTTWTSRVHTLSYNFGFLAEPLQTTGTQRLSHAVRDRVREVEIEQWRSSMLGKSILEL</sequence>
<organism evidence="1 2">
    <name type="scientific">Hyalomma asiaticum</name>
    <name type="common">Tick</name>
    <dbReference type="NCBI Taxonomy" id="266040"/>
    <lineage>
        <taxon>Eukaryota</taxon>
        <taxon>Metazoa</taxon>
        <taxon>Ecdysozoa</taxon>
        <taxon>Arthropoda</taxon>
        <taxon>Chelicerata</taxon>
        <taxon>Arachnida</taxon>
        <taxon>Acari</taxon>
        <taxon>Parasitiformes</taxon>
        <taxon>Ixodida</taxon>
        <taxon>Ixodoidea</taxon>
        <taxon>Ixodidae</taxon>
        <taxon>Hyalomminae</taxon>
        <taxon>Hyalomma</taxon>
    </lineage>
</organism>
<gene>
    <name evidence="1" type="ORF">HPB50_010388</name>
</gene>
<accession>A0ACB7TIB7</accession>
<evidence type="ECO:0000313" key="1">
    <source>
        <dbReference type="EMBL" id="KAH6945873.1"/>
    </source>
</evidence>
<protein>
    <submittedName>
        <fullName evidence="1">Uncharacterized protein</fullName>
    </submittedName>
</protein>
<proteinExistence type="predicted"/>